<keyword evidence="7" id="KW-1185">Reference proteome</keyword>
<protein>
    <recommendedName>
        <fullName evidence="3">Putative gamma-glutamylcyclotransferase</fullName>
    </recommendedName>
</protein>
<dbReference type="CDD" id="cd06661">
    <property type="entry name" value="GGCT_like"/>
    <property type="match status" value="1"/>
</dbReference>
<feature type="domain" description="Gamma-glutamylcyclotransferase AIG2-like" evidence="5">
    <location>
        <begin position="88"/>
        <end position="198"/>
    </location>
</feature>
<evidence type="ECO:0000313" key="6">
    <source>
        <dbReference type="EMBL" id="KAK7721432.1"/>
    </source>
</evidence>
<sequence length="221" mass="24761">MEHDKQMTQTEDLAANSGHGEATPITPQSDKKDAGPPKEETRGFAAKYASYLKFQRDNPDFDPLAEDIRRGQALEAALARRREGKETFFFYGTLMDPEIAQEVLRLPEPPVLKPALLKYRGHLRMWGPYPAFMANQDPEVDVKGMACEIEGTERKDRLATYEGDKYEDVKCFINLVTEAGETGVIAARVFAWTGDEDELSDGSFDLEAYKLAKAELYGGKV</sequence>
<evidence type="ECO:0000313" key="7">
    <source>
        <dbReference type="Proteomes" id="UP001430848"/>
    </source>
</evidence>
<dbReference type="InterPro" id="IPR045038">
    <property type="entry name" value="AIG2-like"/>
</dbReference>
<dbReference type="InterPro" id="IPR009288">
    <property type="entry name" value="AIG2-like_dom"/>
</dbReference>
<proteinExistence type="inferred from homology"/>
<gene>
    <name evidence="6" type="ORF">SLS63_009546</name>
</gene>
<dbReference type="InterPro" id="IPR013024">
    <property type="entry name" value="GGCT-like"/>
</dbReference>
<name>A0ABR1NZ95_DIAER</name>
<feature type="compositionally biased region" description="Basic and acidic residues" evidence="4">
    <location>
        <begin position="29"/>
        <end position="42"/>
    </location>
</feature>
<organism evidence="6 7">
    <name type="scientific">Diaporthe eres</name>
    <name type="common">Phomopsis oblonga</name>
    <dbReference type="NCBI Taxonomy" id="83184"/>
    <lineage>
        <taxon>Eukaryota</taxon>
        <taxon>Fungi</taxon>
        <taxon>Dikarya</taxon>
        <taxon>Ascomycota</taxon>
        <taxon>Pezizomycotina</taxon>
        <taxon>Sordariomycetes</taxon>
        <taxon>Sordariomycetidae</taxon>
        <taxon>Diaporthales</taxon>
        <taxon>Diaporthaceae</taxon>
        <taxon>Diaporthe</taxon>
        <taxon>Diaporthe eres species complex</taxon>
    </lineage>
</organism>
<dbReference type="EMBL" id="JAKNSF020000071">
    <property type="protein sequence ID" value="KAK7721432.1"/>
    <property type="molecule type" value="Genomic_DNA"/>
</dbReference>
<dbReference type="Gene3D" id="3.10.490.10">
    <property type="entry name" value="Gamma-glutamyl cyclotransferase-like"/>
    <property type="match status" value="1"/>
</dbReference>
<dbReference type="PANTHER" id="PTHR31544">
    <property type="entry name" value="AIG2-LIKE PROTEIN D"/>
    <property type="match status" value="1"/>
</dbReference>
<evidence type="ECO:0000259" key="5">
    <source>
        <dbReference type="Pfam" id="PF06094"/>
    </source>
</evidence>
<dbReference type="Proteomes" id="UP001430848">
    <property type="component" value="Unassembled WGS sequence"/>
</dbReference>
<accession>A0ABR1NZ95</accession>
<dbReference type="PANTHER" id="PTHR31544:SF4">
    <property type="entry name" value="GAMMA-GLUTAMYLCYCLOTRANSFERASE-RELATED"/>
    <property type="match status" value="1"/>
</dbReference>
<evidence type="ECO:0000256" key="4">
    <source>
        <dbReference type="SAM" id="MobiDB-lite"/>
    </source>
</evidence>
<dbReference type="InterPro" id="IPR036568">
    <property type="entry name" value="GGCT-like_sf"/>
</dbReference>
<evidence type="ECO:0000256" key="1">
    <source>
        <dbReference type="ARBA" id="ARBA00008861"/>
    </source>
</evidence>
<keyword evidence="2" id="KW-0808">Transferase</keyword>
<evidence type="ECO:0000256" key="3">
    <source>
        <dbReference type="ARBA" id="ARBA00030602"/>
    </source>
</evidence>
<comment type="caution">
    <text evidence="6">The sequence shown here is derived from an EMBL/GenBank/DDBJ whole genome shotgun (WGS) entry which is preliminary data.</text>
</comment>
<feature type="region of interest" description="Disordered" evidence="4">
    <location>
        <begin position="1"/>
        <end position="42"/>
    </location>
</feature>
<dbReference type="Pfam" id="PF06094">
    <property type="entry name" value="GGACT"/>
    <property type="match status" value="1"/>
</dbReference>
<comment type="similarity">
    <text evidence="1">Belongs to the gamma-glutamylcyclotransferase family.</text>
</comment>
<evidence type="ECO:0000256" key="2">
    <source>
        <dbReference type="ARBA" id="ARBA00022679"/>
    </source>
</evidence>
<reference evidence="6 7" key="1">
    <citation type="submission" date="2024-02" db="EMBL/GenBank/DDBJ databases">
        <title>De novo assembly and annotation of 12 fungi associated with fruit tree decline syndrome in Ontario, Canada.</title>
        <authorList>
            <person name="Sulman M."/>
            <person name="Ellouze W."/>
            <person name="Ilyukhin E."/>
        </authorList>
    </citation>
    <scope>NUCLEOTIDE SEQUENCE [LARGE SCALE GENOMIC DNA]</scope>
    <source>
        <strain evidence="6 7">M169</strain>
    </source>
</reference>
<dbReference type="SUPFAM" id="SSF110857">
    <property type="entry name" value="Gamma-glutamyl cyclotransferase-like"/>
    <property type="match status" value="1"/>
</dbReference>